<feature type="compositionally biased region" description="Pro residues" evidence="4">
    <location>
        <begin position="716"/>
        <end position="725"/>
    </location>
</feature>
<sequence length="805" mass="86239">MNRARSRSPDYRQRAYSPSRATGGHSPPPPPRRYDGGRGRFDDDSRDRRPPPRRYDDDRRYDRDRPLPYEEERRGGYGGGGGYGGRDYDDDRRGGGGGRDYEPRRHDYRDYDRPRRDDHWERGMDVDDHQPARRQRAEPSPPSRDVILLGLDPELTETELAGFLRTEHGAAVDSTKIVRDRSTGQSKLFGFAQFSTVEEAERFISANFPTITMPALYTHSDPKTVKIDFAGARADSHRAPGGGGGAAPPFSATPRGHDGMRDIGAPGEGQRVLLLRHLDQGTYSGEVTRRLAEEISRMIGKGSERDAEAAISRVVMITDRDTSAPWGFAFVELVTPELATALLSYLLSPQHQPNGFLISQVPIAVSFANASAFIPTPAGPLGGEFLLKSAPNGGIGAGTIASPDGEYCAYWHQQAGAVETIPRGAPPVPARGSPLEIPAATKTFLGNLAGVVAPKPKAPAPTATPAGAISQPSTAGPSSQTADATPAPLAGSMGPIKIGGFGSFGKKPKKSEEVGLIHISGRNAFGDEEDVDLVGKDTVLLSRTKGAKIIPPTSTSRKVATNISKWNTKQSELSAPKAPAPPKGVSGANAVVSIRPPSASAAASSSNLDNGPAEDAEFDYTDTSSFATSGKVACLLCQRQFKIEDTLRKHIFTRLALPFTPEPRRRRKLGLGGVDADGGTYRDRAAERRVVHHQPDKPSLPPLVHGRKPVPEPKPKAPSPPPAAPAPAADESNVGNKLLSKMGWASGTGLGKEGEGRVDPIHVKQFEERSGLGASKGREAGAWSGPGGWQQRKKDMTKERFESSQ</sequence>
<reference evidence="6" key="1">
    <citation type="submission" date="2023-10" db="EMBL/GenBank/DDBJ databases">
        <authorList>
            <person name="Noh H."/>
        </authorList>
    </citation>
    <scope>NUCLEOTIDE SEQUENCE</scope>
    <source>
        <strain evidence="6">DUCC4014</strain>
    </source>
</reference>
<dbReference type="InterPro" id="IPR035979">
    <property type="entry name" value="RBD_domain_sf"/>
</dbReference>
<keyword evidence="3" id="KW-0539">Nucleus</keyword>
<dbReference type="Proteomes" id="UP000827549">
    <property type="component" value="Chromosome 2"/>
</dbReference>
<evidence type="ECO:0000256" key="2">
    <source>
        <dbReference type="ARBA" id="ARBA00022884"/>
    </source>
</evidence>
<protein>
    <submittedName>
        <fullName evidence="6">RNA-binding protein 5-A</fullName>
    </submittedName>
</protein>
<keyword evidence="7" id="KW-1185">Reference proteome</keyword>
<name>A0AAF0Y6T8_9TREE</name>
<accession>A0AAF0Y6T8</accession>
<feature type="compositionally biased region" description="Polar residues" evidence="4">
    <location>
        <begin position="470"/>
        <end position="483"/>
    </location>
</feature>
<dbReference type="InterPro" id="IPR000504">
    <property type="entry name" value="RRM_dom"/>
</dbReference>
<dbReference type="InterPro" id="IPR012677">
    <property type="entry name" value="Nucleotide-bd_a/b_plait_sf"/>
</dbReference>
<feature type="compositionally biased region" description="Basic and acidic residues" evidence="4">
    <location>
        <begin position="752"/>
        <end position="770"/>
    </location>
</feature>
<feature type="compositionally biased region" description="Basic and acidic residues" evidence="4">
    <location>
        <begin position="792"/>
        <end position="805"/>
    </location>
</feature>
<dbReference type="Pfam" id="PF00076">
    <property type="entry name" value="RRM_1"/>
    <property type="match status" value="1"/>
</dbReference>
<comment type="subcellular location">
    <subcellularLocation>
        <location evidence="1">Nucleus</location>
    </subcellularLocation>
</comment>
<feature type="compositionally biased region" description="Basic and acidic residues" evidence="4">
    <location>
        <begin position="86"/>
        <end position="137"/>
    </location>
</feature>
<feature type="region of interest" description="Disordered" evidence="4">
    <location>
        <begin position="456"/>
        <end position="491"/>
    </location>
</feature>
<dbReference type="PANTHER" id="PTHR13948:SF3">
    <property type="entry name" value="FI21118P1"/>
    <property type="match status" value="1"/>
</dbReference>
<dbReference type="GO" id="GO:0000398">
    <property type="term" value="P:mRNA splicing, via spliceosome"/>
    <property type="evidence" value="ECO:0007669"/>
    <property type="project" value="TreeGrafter"/>
</dbReference>
<feature type="domain" description="G-patch" evidence="5">
    <location>
        <begin position="729"/>
        <end position="775"/>
    </location>
</feature>
<dbReference type="SMART" id="SM00443">
    <property type="entry name" value="G_patch"/>
    <property type="match status" value="1"/>
</dbReference>
<dbReference type="GO" id="GO:0003723">
    <property type="term" value="F:RNA binding"/>
    <property type="evidence" value="ECO:0007669"/>
    <property type="project" value="UniProtKB-KW"/>
</dbReference>
<evidence type="ECO:0000256" key="1">
    <source>
        <dbReference type="ARBA" id="ARBA00004123"/>
    </source>
</evidence>
<evidence type="ECO:0000256" key="4">
    <source>
        <dbReference type="SAM" id="MobiDB-lite"/>
    </source>
</evidence>
<keyword evidence="2" id="KW-0694">RNA-binding</keyword>
<feature type="region of interest" description="Disordered" evidence="4">
    <location>
        <begin position="1"/>
        <end position="145"/>
    </location>
</feature>
<dbReference type="InterPro" id="IPR000467">
    <property type="entry name" value="G_patch_dom"/>
</dbReference>
<dbReference type="RefSeq" id="XP_062624923.1">
    <property type="nucleotide sequence ID" value="XM_062768939.1"/>
</dbReference>
<feature type="compositionally biased region" description="Basic and acidic residues" evidence="4">
    <location>
        <begin position="32"/>
        <end position="75"/>
    </location>
</feature>
<feature type="compositionally biased region" description="Low complexity" evidence="4">
    <location>
        <begin position="456"/>
        <end position="468"/>
    </location>
</feature>
<dbReference type="AlphaFoldDB" id="A0AAF0Y6T8"/>
<gene>
    <name evidence="6" type="primary">rbm5-a</name>
    <name evidence="6" type="ORF">LOC62_02G002430</name>
</gene>
<feature type="compositionally biased region" description="Gly residues" evidence="4">
    <location>
        <begin position="76"/>
        <end position="85"/>
    </location>
</feature>
<evidence type="ECO:0000256" key="3">
    <source>
        <dbReference type="ARBA" id="ARBA00023242"/>
    </source>
</evidence>
<evidence type="ECO:0000313" key="7">
    <source>
        <dbReference type="Proteomes" id="UP000827549"/>
    </source>
</evidence>
<dbReference type="GeneID" id="87805678"/>
<dbReference type="SUPFAM" id="SSF54928">
    <property type="entry name" value="RNA-binding domain, RBD"/>
    <property type="match status" value="2"/>
</dbReference>
<evidence type="ECO:0000313" key="6">
    <source>
        <dbReference type="EMBL" id="WOO78891.1"/>
    </source>
</evidence>
<dbReference type="EMBL" id="CP086715">
    <property type="protein sequence ID" value="WOO78891.1"/>
    <property type="molecule type" value="Genomic_DNA"/>
</dbReference>
<feature type="region of interest" description="Disordered" evidence="4">
    <location>
        <begin position="688"/>
        <end position="805"/>
    </location>
</feature>
<evidence type="ECO:0000259" key="5">
    <source>
        <dbReference type="SMART" id="SM00443"/>
    </source>
</evidence>
<dbReference type="Pfam" id="PF01585">
    <property type="entry name" value="G-patch"/>
    <property type="match status" value="1"/>
</dbReference>
<dbReference type="PANTHER" id="PTHR13948">
    <property type="entry name" value="RNA-BINDING PROTEIN"/>
    <property type="match status" value="1"/>
</dbReference>
<dbReference type="Gene3D" id="3.30.70.330">
    <property type="match status" value="2"/>
</dbReference>
<dbReference type="GO" id="GO:0005634">
    <property type="term" value="C:nucleus"/>
    <property type="evidence" value="ECO:0007669"/>
    <property type="project" value="UniProtKB-SubCell"/>
</dbReference>
<proteinExistence type="predicted"/>
<organism evidence="6 7">
    <name type="scientific">Vanrija pseudolonga</name>
    <dbReference type="NCBI Taxonomy" id="143232"/>
    <lineage>
        <taxon>Eukaryota</taxon>
        <taxon>Fungi</taxon>
        <taxon>Dikarya</taxon>
        <taxon>Basidiomycota</taxon>
        <taxon>Agaricomycotina</taxon>
        <taxon>Tremellomycetes</taxon>
        <taxon>Trichosporonales</taxon>
        <taxon>Trichosporonaceae</taxon>
        <taxon>Vanrija</taxon>
    </lineage>
</organism>